<dbReference type="InterPro" id="IPR029052">
    <property type="entry name" value="Metallo-depent_PP-like"/>
</dbReference>
<name>A0A849AE95_9ACTN</name>
<dbReference type="CDD" id="cd00840">
    <property type="entry name" value="MPP_Mre11_N"/>
    <property type="match status" value="1"/>
</dbReference>
<keyword evidence="4 6" id="KW-0378">Hydrolase</keyword>
<dbReference type="SUPFAM" id="SSF56300">
    <property type="entry name" value="Metallo-dependent phosphatases"/>
    <property type="match status" value="1"/>
</dbReference>
<reference evidence="8 9" key="1">
    <citation type="submission" date="2020-05" db="EMBL/GenBank/DDBJ databases">
        <title>Nakamurella sp. DB0629 isolated from air conditioner.</title>
        <authorList>
            <person name="Kim D.H."/>
            <person name="Kim D.-U."/>
        </authorList>
    </citation>
    <scope>NUCLEOTIDE SEQUENCE [LARGE SCALE GENOMIC DNA]</scope>
    <source>
        <strain evidence="8 9">DB0629</strain>
    </source>
</reference>
<accession>A0A849AE95</accession>
<evidence type="ECO:0000256" key="5">
    <source>
        <dbReference type="ARBA" id="ARBA00022839"/>
    </source>
</evidence>
<evidence type="ECO:0000256" key="3">
    <source>
        <dbReference type="ARBA" id="ARBA00022722"/>
    </source>
</evidence>
<comment type="similarity">
    <text evidence="1 6">Belongs to the SbcD family.</text>
</comment>
<dbReference type="InterPro" id="IPR050535">
    <property type="entry name" value="DNA_Repair-Maintenance_Comp"/>
</dbReference>
<evidence type="ECO:0000256" key="1">
    <source>
        <dbReference type="ARBA" id="ARBA00010555"/>
    </source>
</evidence>
<comment type="function">
    <text evidence="6">SbcCD cleaves DNA hairpin structures. These structures can inhibit DNA replication and are intermediates in certain DNA recombination reactions. The complex acts as a 3'-&gt;5' double strand exonuclease that can open hairpins. It also has a 5' single-strand endonuclease activity.</text>
</comment>
<evidence type="ECO:0000259" key="7">
    <source>
        <dbReference type="Pfam" id="PF00149"/>
    </source>
</evidence>
<gene>
    <name evidence="6" type="primary">sbcD</name>
    <name evidence="8" type="ORF">HKD39_17750</name>
</gene>
<organism evidence="8 9">
    <name type="scientific">Nakamurella aerolata</name>
    <dbReference type="NCBI Taxonomy" id="1656892"/>
    <lineage>
        <taxon>Bacteria</taxon>
        <taxon>Bacillati</taxon>
        <taxon>Actinomycetota</taxon>
        <taxon>Actinomycetes</taxon>
        <taxon>Nakamurellales</taxon>
        <taxon>Nakamurellaceae</taxon>
        <taxon>Nakamurella</taxon>
    </lineage>
</organism>
<dbReference type="Pfam" id="PF00149">
    <property type="entry name" value="Metallophos"/>
    <property type="match status" value="1"/>
</dbReference>
<evidence type="ECO:0000256" key="4">
    <source>
        <dbReference type="ARBA" id="ARBA00022801"/>
    </source>
</evidence>
<keyword evidence="5 6" id="KW-0269">Exonuclease</keyword>
<dbReference type="EMBL" id="JABEND010000014">
    <property type="protein sequence ID" value="NNG37508.1"/>
    <property type="molecule type" value="Genomic_DNA"/>
</dbReference>
<dbReference type="NCBIfam" id="TIGR00619">
    <property type="entry name" value="sbcd"/>
    <property type="match status" value="1"/>
</dbReference>
<comment type="caution">
    <text evidence="8">The sequence shown here is derived from an EMBL/GenBank/DDBJ whole genome shotgun (WGS) entry which is preliminary data.</text>
</comment>
<keyword evidence="6" id="KW-0255">Endonuclease</keyword>
<proteinExistence type="inferred from homology"/>
<evidence type="ECO:0000256" key="6">
    <source>
        <dbReference type="RuleBase" id="RU363069"/>
    </source>
</evidence>
<sequence length="384" mass="40997">MRLLHTSDWHVGRTFHGRDLLEDQRSVLAAIAELVAEHRVDAVLIAGDLYDRAVPSADAIAVLTEAFSAIRAAGAQIVASAGNHDSGPRLGAFSDFLAAGGLHLRADPQRLVEPVLLPDAAAPEVACYPVPYLEPEVVRRRLGLPGPASHQAVMSVALQHIREDFGRRKREHPELHGVAMAHAFVVGASPAGSERSIAVGGVESVGAEVFDGLDYVALGHLHGAQQVSPQLRYSGSPLAYSFNEAGHRKSVTLVELAAGRSMRISELPLPVPRPLVELTGTLQELLAGYGEYTEHYLSARLTDPVRPLEPMRRLQQKFPYAVTLSWQPPEPTAHTVGVDVARAGITDVELVHTFIAECRGSTATATEAGLIDQALALARAGGGE</sequence>
<dbReference type="GO" id="GO:0006310">
    <property type="term" value="P:DNA recombination"/>
    <property type="evidence" value="ECO:0007669"/>
    <property type="project" value="UniProtKB-KW"/>
</dbReference>
<dbReference type="PANTHER" id="PTHR30337:SF0">
    <property type="entry name" value="NUCLEASE SBCCD SUBUNIT D"/>
    <property type="match status" value="1"/>
</dbReference>
<evidence type="ECO:0000313" key="9">
    <source>
        <dbReference type="Proteomes" id="UP000562984"/>
    </source>
</evidence>
<dbReference type="AlphaFoldDB" id="A0A849AE95"/>
<feature type="domain" description="Calcineurin-like phosphoesterase" evidence="7">
    <location>
        <begin position="1"/>
        <end position="222"/>
    </location>
</feature>
<dbReference type="GO" id="GO:0006260">
    <property type="term" value="P:DNA replication"/>
    <property type="evidence" value="ECO:0007669"/>
    <property type="project" value="UniProtKB-KW"/>
</dbReference>
<dbReference type="RefSeq" id="WP_171201202.1">
    <property type="nucleotide sequence ID" value="NZ_JABEND010000014.1"/>
</dbReference>
<keyword evidence="9" id="KW-1185">Reference proteome</keyword>
<keyword evidence="6" id="KW-0235">DNA replication</keyword>
<dbReference type="InterPro" id="IPR041796">
    <property type="entry name" value="Mre11_N"/>
</dbReference>
<dbReference type="InterPro" id="IPR004843">
    <property type="entry name" value="Calcineurin-like_PHP"/>
</dbReference>
<keyword evidence="3 6" id="KW-0540">Nuclease</keyword>
<evidence type="ECO:0000313" key="8">
    <source>
        <dbReference type="EMBL" id="NNG37508.1"/>
    </source>
</evidence>
<dbReference type="PANTHER" id="PTHR30337">
    <property type="entry name" value="COMPONENT OF ATP-DEPENDENT DSDNA EXONUCLEASE"/>
    <property type="match status" value="1"/>
</dbReference>
<dbReference type="GO" id="GO:0004519">
    <property type="term" value="F:endonuclease activity"/>
    <property type="evidence" value="ECO:0007669"/>
    <property type="project" value="UniProtKB-KW"/>
</dbReference>
<dbReference type="Proteomes" id="UP000562984">
    <property type="component" value="Unassembled WGS sequence"/>
</dbReference>
<keyword evidence="6" id="KW-0233">DNA recombination</keyword>
<comment type="subunit">
    <text evidence="6">Heterodimer of SbcC and SbcD.</text>
</comment>
<protein>
    <recommendedName>
        <fullName evidence="2 6">Nuclease SbcCD subunit D</fullName>
    </recommendedName>
</protein>
<dbReference type="InterPro" id="IPR004593">
    <property type="entry name" value="SbcD"/>
</dbReference>
<dbReference type="Gene3D" id="3.60.21.10">
    <property type="match status" value="1"/>
</dbReference>
<dbReference type="GO" id="GO:0008408">
    <property type="term" value="F:3'-5' exonuclease activity"/>
    <property type="evidence" value="ECO:0007669"/>
    <property type="project" value="InterPro"/>
</dbReference>
<evidence type="ECO:0000256" key="2">
    <source>
        <dbReference type="ARBA" id="ARBA00013365"/>
    </source>
</evidence>